<evidence type="ECO:0000256" key="6">
    <source>
        <dbReference type="ARBA" id="ARBA00038076"/>
    </source>
</evidence>
<evidence type="ECO:0000313" key="10">
    <source>
        <dbReference type="EMBL" id="OIO17943.1"/>
    </source>
</evidence>
<name>A0A1J4U6R5_9BACT</name>
<dbReference type="AlphaFoldDB" id="A0A1J4U6R5"/>
<evidence type="ECO:0000259" key="9">
    <source>
        <dbReference type="Pfam" id="PF12704"/>
    </source>
</evidence>
<evidence type="ECO:0000256" key="2">
    <source>
        <dbReference type="ARBA" id="ARBA00022475"/>
    </source>
</evidence>
<accession>A0A1J4U6R5</accession>
<dbReference type="Pfam" id="PF02687">
    <property type="entry name" value="FtsX"/>
    <property type="match status" value="1"/>
</dbReference>
<keyword evidence="3 7" id="KW-0812">Transmembrane</keyword>
<feature type="transmembrane region" description="Helical" evidence="7">
    <location>
        <begin position="21"/>
        <end position="42"/>
    </location>
</feature>
<dbReference type="PANTHER" id="PTHR30572">
    <property type="entry name" value="MEMBRANE COMPONENT OF TRANSPORTER-RELATED"/>
    <property type="match status" value="1"/>
</dbReference>
<evidence type="ECO:0000256" key="7">
    <source>
        <dbReference type="SAM" id="Phobius"/>
    </source>
</evidence>
<feature type="domain" description="MacB-like periplasmic core" evidence="9">
    <location>
        <begin position="21"/>
        <end position="247"/>
    </location>
</feature>
<evidence type="ECO:0008006" key="12">
    <source>
        <dbReference type="Google" id="ProtNLM"/>
    </source>
</evidence>
<sequence length="408" mass="43330">MLFSDLFQETYFALSANKSRSTLTILGIVIGIGSVIAMISIGQGAAANIESNIQSLGSNLLVVMPGSQRGVGQVVRGGMGSATTLTLEDSEAITEQIEYVEEVAPTVSSRKQIKTTQGTNTNTSIYGINEAYARIKNIEMESGSFLNNIQVQKISKVAVLGPTTRDDLFGEGVDPTGQKIRIENLEFTIIGATANKGGTGMGSSDDLIYIPISTAQRYLTGNDAISNINVQIQDAKLMTSAQEQITNLLLMRHKIADPTQADFSIMNQADIMSAMTSVTDTLTLLLGAIAGISLLVGGIGIMNMMLTTVTERTREIGLKKSLGAKAKDIGSQFLAESVALTFIGGIIGVIFGWLASLLITKLNCTTTSVTGFSVILAFSVSAAIGIIFGYYPARRAAKLNPIEALRYE</sequence>
<feature type="domain" description="ABC3 transporter permease C-terminal" evidence="8">
    <location>
        <begin position="288"/>
        <end position="401"/>
    </location>
</feature>
<comment type="subcellular location">
    <subcellularLocation>
        <location evidence="1">Cell membrane</location>
        <topology evidence="1">Multi-pass membrane protein</topology>
    </subcellularLocation>
</comment>
<organism evidence="10 11">
    <name type="scientific">Candidatus Kuenenbacteria bacterium CG1_02_38_13</name>
    <dbReference type="NCBI Taxonomy" id="1805235"/>
    <lineage>
        <taxon>Bacteria</taxon>
        <taxon>Candidatus Kueneniibacteriota</taxon>
    </lineage>
</organism>
<gene>
    <name evidence="10" type="ORF">AUJ29_00740</name>
</gene>
<dbReference type="Pfam" id="PF12704">
    <property type="entry name" value="MacB_PCD"/>
    <property type="match status" value="1"/>
</dbReference>
<evidence type="ECO:0000256" key="5">
    <source>
        <dbReference type="ARBA" id="ARBA00023136"/>
    </source>
</evidence>
<dbReference type="InterPro" id="IPR003838">
    <property type="entry name" value="ABC3_permease_C"/>
</dbReference>
<comment type="caution">
    <text evidence="10">The sequence shown here is derived from an EMBL/GenBank/DDBJ whole genome shotgun (WGS) entry which is preliminary data.</text>
</comment>
<dbReference type="PANTHER" id="PTHR30572:SF4">
    <property type="entry name" value="ABC TRANSPORTER PERMEASE YTRF"/>
    <property type="match status" value="1"/>
</dbReference>
<protein>
    <recommendedName>
        <fullName evidence="12">Multidrug ABC transporter substrate-binding protein</fullName>
    </recommendedName>
</protein>
<dbReference type="InterPro" id="IPR050250">
    <property type="entry name" value="Macrolide_Exporter_MacB"/>
</dbReference>
<evidence type="ECO:0000313" key="11">
    <source>
        <dbReference type="Proteomes" id="UP000182465"/>
    </source>
</evidence>
<keyword evidence="2" id="KW-1003">Cell membrane</keyword>
<comment type="similarity">
    <text evidence="6">Belongs to the ABC-4 integral membrane protein family.</text>
</comment>
<feature type="transmembrane region" description="Helical" evidence="7">
    <location>
        <begin position="333"/>
        <end position="359"/>
    </location>
</feature>
<dbReference type="EMBL" id="MNVB01000019">
    <property type="protein sequence ID" value="OIO17943.1"/>
    <property type="molecule type" value="Genomic_DNA"/>
</dbReference>
<dbReference type="Proteomes" id="UP000182465">
    <property type="component" value="Unassembled WGS sequence"/>
</dbReference>
<keyword evidence="4 7" id="KW-1133">Transmembrane helix</keyword>
<feature type="transmembrane region" description="Helical" evidence="7">
    <location>
        <begin position="371"/>
        <end position="391"/>
    </location>
</feature>
<evidence type="ECO:0000259" key="8">
    <source>
        <dbReference type="Pfam" id="PF02687"/>
    </source>
</evidence>
<evidence type="ECO:0000256" key="4">
    <source>
        <dbReference type="ARBA" id="ARBA00022989"/>
    </source>
</evidence>
<proteinExistence type="inferred from homology"/>
<keyword evidence="5 7" id="KW-0472">Membrane</keyword>
<dbReference type="GO" id="GO:0022857">
    <property type="term" value="F:transmembrane transporter activity"/>
    <property type="evidence" value="ECO:0007669"/>
    <property type="project" value="TreeGrafter"/>
</dbReference>
<reference evidence="10 11" key="1">
    <citation type="journal article" date="2016" name="Environ. Microbiol.">
        <title>Genomic resolution of a cold subsurface aquifer community provides metabolic insights for novel microbes adapted to high CO concentrations.</title>
        <authorList>
            <person name="Probst A.J."/>
            <person name="Castelle C.J."/>
            <person name="Singh A."/>
            <person name="Brown C.T."/>
            <person name="Anantharaman K."/>
            <person name="Sharon I."/>
            <person name="Hug L.A."/>
            <person name="Burstein D."/>
            <person name="Emerson J.B."/>
            <person name="Thomas B.C."/>
            <person name="Banfield J.F."/>
        </authorList>
    </citation>
    <scope>NUCLEOTIDE SEQUENCE [LARGE SCALE GENOMIC DNA]</scope>
    <source>
        <strain evidence="10">CG1_02_38_13</strain>
    </source>
</reference>
<evidence type="ECO:0000256" key="3">
    <source>
        <dbReference type="ARBA" id="ARBA00022692"/>
    </source>
</evidence>
<dbReference type="GO" id="GO:0005886">
    <property type="term" value="C:plasma membrane"/>
    <property type="evidence" value="ECO:0007669"/>
    <property type="project" value="UniProtKB-SubCell"/>
</dbReference>
<feature type="transmembrane region" description="Helical" evidence="7">
    <location>
        <begin position="282"/>
        <end position="306"/>
    </location>
</feature>
<evidence type="ECO:0000256" key="1">
    <source>
        <dbReference type="ARBA" id="ARBA00004651"/>
    </source>
</evidence>
<dbReference type="InterPro" id="IPR025857">
    <property type="entry name" value="MacB_PCD"/>
</dbReference>